<evidence type="ECO:0000313" key="4">
    <source>
        <dbReference type="WBParaSite" id="Csp11.Scaffold629.g11675.t1"/>
    </source>
</evidence>
<dbReference type="PANTHER" id="PTHR23062">
    <property type="entry name" value="HYPOTHETICAL PROTEIN C.ELEGANS"/>
    <property type="match status" value="1"/>
</dbReference>
<feature type="region of interest" description="Disordered" evidence="1">
    <location>
        <begin position="1"/>
        <end position="20"/>
    </location>
</feature>
<organism evidence="3 4">
    <name type="scientific">Caenorhabditis tropicalis</name>
    <dbReference type="NCBI Taxonomy" id="1561998"/>
    <lineage>
        <taxon>Eukaryota</taxon>
        <taxon>Metazoa</taxon>
        <taxon>Ecdysozoa</taxon>
        <taxon>Nematoda</taxon>
        <taxon>Chromadorea</taxon>
        <taxon>Rhabditida</taxon>
        <taxon>Rhabditina</taxon>
        <taxon>Rhabditomorpha</taxon>
        <taxon>Rhabditoidea</taxon>
        <taxon>Rhabditidae</taxon>
        <taxon>Peloderinae</taxon>
        <taxon>Caenorhabditis</taxon>
    </lineage>
</organism>
<protein>
    <submittedName>
        <fullName evidence="4">Helitron_like_N domain-containing protein</fullName>
    </submittedName>
</protein>
<reference evidence="4" key="1">
    <citation type="submission" date="2016-11" db="UniProtKB">
        <authorList>
            <consortium name="WormBaseParasite"/>
        </authorList>
    </citation>
    <scope>IDENTIFICATION</scope>
</reference>
<dbReference type="Proteomes" id="UP000095282">
    <property type="component" value="Unplaced"/>
</dbReference>
<dbReference type="WBParaSite" id="Csp11.Scaffold629.g11675.t1">
    <property type="protein sequence ID" value="Csp11.Scaffold629.g11675.t1"/>
    <property type="gene ID" value="Csp11.Scaffold629.g11675"/>
</dbReference>
<dbReference type="InterPro" id="IPR055578">
    <property type="entry name" value="DUF7154"/>
</dbReference>
<dbReference type="PANTHER" id="PTHR23062:SF3">
    <property type="entry name" value="ANF_RECEPTOR DOMAIN-CONTAINING PROTEIN-RELATED"/>
    <property type="match status" value="1"/>
</dbReference>
<proteinExistence type="predicted"/>
<name>A0A1I7TTN6_9PELO</name>
<evidence type="ECO:0000256" key="1">
    <source>
        <dbReference type="SAM" id="MobiDB-lite"/>
    </source>
</evidence>
<keyword evidence="3" id="KW-1185">Reference proteome</keyword>
<dbReference type="Pfam" id="PF23673">
    <property type="entry name" value="DUF7154"/>
    <property type="match status" value="1"/>
</dbReference>
<accession>A0A1I7TTN6</accession>
<dbReference type="AlphaFoldDB" id="A0A1I7TTN6"/>
<feature type="domain" description="DUF7154" evidence="2">
    <location>
        <begin position="172"/>
        <end position="207"/>
    </location>
</feature>
<sequence>MQNVNQFGRTRYPKPPPRYYDEDNKRAVEVCVPSYDSIFEPAETANASIHTHLPDPSLGFPSSDFSSDILNILRDFLSNTVAPICGSRIQILLKRYPNENYTSTLIETFQSNHVSVNVITSNTPSGGLFHQTMYEIATRTNGVCAFEDEAYFNKTSYFLNQLENPYILYSVNVPVSGNGSVVLPPLTVKYPTYYCPLWVALTVQDHGK</sequence>
<evidence type="ECO:0000313" key="3">
    <source>
        <dbReference type="Proteomes" id="UP000095282"/>
    </source>
</evidence>
<dbReference type="GO" id="GO:0045087">
    <property type="term" value="P:innate immune response"/>
    <property type="evidence" value="ECO:0007669"/>
    <property type="project" value="TreeGrafter"/>
</dbReference>
<evidence type="ECO:0000259" key="2">
    <source>
        <dbReference type="Pfam" id="PF23673"/>
    </source>
</evidence>